<feature type="region of interest" description="Disordered" evidence="1">
    <location>
        <begin position="57"/>
        <end position="205"/>
    </location>
</feature>
<gene>
    <name evidence="3" type="primary">B1077E08.38</name>
</gene>
<evidence type="ECO:0000313" key="4">
    <source>
        <dbReference type="Proteomes" id="UP000000763"/>
    </source>
</evidence>
<accession>Q5Z5L6</accession>
<dbReference type="AlphaFoldDB" id="Q5Z5L6"/>
<feature type="region of interest" description="Disordered" evidence="1">
    <location>
        <begin position="1"/>
        <end position="40"/>
    </location>
</feature>
<dbReference type="Pfam" id="PF05754">
    <property type="entry name" value="DUF834"/>
    <property type="match status" value="1"/>
</dbReference>
<evidence type="ECO:0000313" key="3">
    <source>
        <dbReference type="EMBL" id="BAD62038.1"/>
    </source>
</evidence>
<dbReference type="EMBL" id="AP005646">
    <property type="protein sequence ID" value="BAD62038.1"/>
    <property type="molecule type" value="Genomic_DNA"/>
</dbReference>
<sequence>MEKAWKNKLPPDALWAYRTGDDGGSSACSSNDKRGGAVFGLPWTKSTEARDECTTWRTRGADGAPTWRPRGRKHGWPRCALGRIGRPKRKGAGSAARTSTRWHGGDATGPKATGGGAGCDIAHGRQGGMERGSPPSGADEGRQPEGPGGGTRRELGTGRNSAPTAVHRREAADEDGRDLGKVEKGDRVREMARNDGKRRTKTEVASARPNVALSAGGELLEAVRAVSARDGGGVWLEAVQAAVAWPCGGNGATRVEWEDGVDAGVELGAAMPTEVAAQRSGGPSSGKSQLESSGDG</sequence>
<organism evidence="3 4">
    <name type="scientific">Oryza sativa subsp. japonica</name>
    <name type="common">Rice</name>
    <dbReference type="NCBI Taxonomy" id="39947"/>
    <lineage>
        <taxon>Eukaryota</taxon>
        <taxon>Viridiplantae</taxon>
        <taxon>Streptophyta</taxon>
        <taxon>Embryophyta</taxon>
        <taxon>Tracheophyta</taxon>
        <taxon>Spermatophyta</taxon>
        <taxon>Magnoliopsida</taxon>
        <taxon>Liliopsida</taxon>
        <taxon>Poales</taxon>
        <taxon>Poaceae</taxon>
        <taxon>BOP clade</taxon>
        <taxon>Oryzoideae</taxon>
        <taxon>Oryzeae</taxon>
        <taxon>Oryzinae</taxon>
        <taxon>Oryza</taxon>
        <taxon>Oryza sativa</taxon>
    </lineage>
</organism>
<evidence type="ECO:0000256" key="1">
    <source>
        <dbReference type="SAM" id="MobiDB-lite"/>
    </source>
</evidence>
<feature type="compositionally biased region" description="Basic and acidic residues" evidence="1">
    <location>
        <begin position="177"/>
        <end position="197"/>
    </location>
</feature>
<dbReference type="Proteomes" id="UP000000763">
    <property type="component" value="Chromosome 6"/>
</dbReference>
<feature type="domain" description="DUF834" evidence="2">
    <location>
        <begin position="248"/>
        <end position="282"/>
    </location>
</feature>
<reference evidence="4" key="1">
    <citation type="journal article" date="2005" name="Nature">
        <title>The map-based sequence of the rice genome.</title>
        <authorList>
            <consortium name="International rice genome sequencing project (IRGSP)"/>
            <person name="Matsumoto T."/>
            <person name="Wu J."/>
            <person name="Kanamori H."/>
            <person name="Katayose Y."/>
            <person name="Fujisawa M."/>
            <person name="Namiki N."/>
            <person name="Mizuno H."/>
            <person name="Yamamoto K."/>
            <person name="Antonio B.A."/>
            <person name="Baba T."/>
            <person name="Sakata K."/>
            <person name="Nagamura Y."/>
            <person name="Aoki H."/>
            <person name="Arikawa K."/>
            <person name="Arita K."/>
            <person name="Bito T."/>
            <person name="Chiden Y."/>
            <person name="Fujitsuka N."/>
            <person name="Fukunaka R."/>
            <person name="Hamada M."/>
            <person name="Harada C."/>
            <person name="Hayashi A."/>
            <person name="Hijishita S."/>
            <person name="Honda M."/>
            <person name="Hosokawa S."/>
            <person name="Ichikawa Y."/>
            <person name="Idonuma A."/>
            <person name="Iijima M."/>
            <person name="Ikeda M."/>
            <person name="Ikeno M."/>
            <person name="Ito K."/>
            <person name="Ito S."/>
            <person name="Ito T."/>
            <person name="Ito Y."/>
            <person name="Ito Y."/>
            <person name="Iwabuchi A."/>
            <person name="Kamiya K."/>
            <person name="Karasawa W."/>
            <person name="Kurita K."/>
            <person name="Katagiri S."/>
            <person name="Kikuta A."/>
            <person name="Kobayashi H."/>
            <person name="Kobayashi N."/>
            <person name="Machita K."/>
            <person name="Maehara T."/>
            <person name="Masukawa M."/>
            <person name="Mizubayashi T."/>
            <person name="Mukai Y."/>
            <person name="Nagasaki H."/>
            <person name="Nagata Y."/>
            <person name="Naito S."/>
            <person name="Nakashima M."/>
            <person name="Nakama Y."/>
            <person name="Nakamichi Y."/>
            <person name="Nakamura M."/>
            <person name="Meguro A."/>
            <person name="Negishi M."/>
            <person name="Ohta I."/>
            <person name="Ohta T."/>
            <person name="Okamoto M."/>
            <person name="Ono N."/>
            <person name="Saji S."/>
            <person name="Sakaguchi M."/>
            <person name="Sakai K."/>
            <person name="Shibata M."/>
            <person name="Shimokawa T."/>
            <person name="Song J."/>
            <person name="Takazaki Y."/>
            <person name="Terasawa K."/>
            <person name="Tsugane M."/>
            <person name="Tsuji K."/>
            <person name="Ueda S."/>
            <person name="Waki K."/>
            <person name="Yamagata H."/>
            <person name="Yamamoto M."/>
            <person name="Yamamoto S."/>
            <person name="Yamane H."/>
            <person name="Yoshiki S."/>
            <person name="Yoshihara R."/>
            <person name="Yukawa K."/>
            <person name="Zhong H."/>
            <person name="Yano M."/>
            <person name="Yuan Q."/>
            <person name="Ouyang S."/>
            <person name="Liu J."/>
            <person name="Jones K.M."/>
            <person name="Gansberger K."/>
            <person name="Moffat K."/>
            <person name="Hill J."/>
            <person name="Bera J."/>
            <person name="Fadrosh D."/>
            <person name="Jin S."/>
            <person name="Johri S."/>
            <person name="Kim M."/>
            <person name="Overton L."/>
            <person name="Reardon M."/>
            <person name="Tsitrin T."/>
            <person name="Vuong H."/>
            <person name="Weaver B."/>
            <person name="Ciecko A."/>
            <person name="Tallon L."/>
            <person name="Jackson J."/>
            <person name="Pai G."/>
            <person name="Aken S.V."/>
            <person name="Utterback T."/>
            <person name="Reidmuller S."/>
            <person name="Feldblyum T."/>
            <person name="Hsiao J."/>
            <person name="Zismann V."/>
            <person name="Iobst S."/>
            <person name="de Vazeille A.R."/>
            <person name="Buell C.R."/>
            <person name="Ying K."/>
            <person name="Li Y."/>
            <person name="Lu T."/>
            <person name="Huang Y."/>
            <person name="Zhao Q."/>
            <person name="Feng Q."/>
            <person name="Zhang L."/>
            <person name="Zhu J."/>
            <person name="Weng Q."/>
            <person name="Mu J."/>
            <person name="Lu Y."/>
            <person name="Fan D."/>
            <person name="Liu Y."/>
            <person name="Guan J."/>
            <person name="Zhang Y."/>
            <person name="Yu S."/>
            <person name="Liu X."/>
            <person name="Zhang Y."/>
            <person name="Hong G."/>
            <person name="Han B."/>
            <person name="Choisne N."/>
            <person name="Demange N."/>
            <person name="Orjeda G."/>
            <person name="Samain S."/>
            <person name="Cattolico L."/>
            <person name="Pelletier E."/>
            <person name="Couloux A."/>
            <person name="Segurens B."/>
            <person name="Wincker P."/>
            <person name="D'Hont A."/>
            <person name="Scarpelli C."/>
            <person name="Weissenbach J."/>
            <person name="Salanoubat M."/>
            <person name="Quetier F."/>
            <person name="Yu Y."/>
            <person name="Kim H.R."/>
            <person name="Rambo T."/>
            <person name="Currie J."/>
            <person name="Collura K."/>
            <person name="Luo M."/>
            <person name="Yang T."/>
            <person name="Ammiraju J.S.S."/>
            <person name="Engler F."/>
            <person name="Soderlund C."/>
            <person name="Wing R.A."/>
            <person name="Palmer L.E."/>
            <person name="de la Bastide M."/>
            <person name="Spiegel L."/>
            <person name="Nascimento L."/>
            <person name="Zutavern T."/>
            <person name="O'Shaughnessy A."/>
            <person name="Dike S."/>
            <person name="Dedhia N."/>
            <person name="Preston R."/>
            <person name="Balija V."/>
            <person name="McCombie W.R."/>
            <person name="Chow T."/>
            <person name="Chen H."/>
            <person name="Chung M."/>
            <person name="Chen C."/>
            <person name="Shaw J."/>
            <person name="Wu H."/>
            <person name="Hsiao K."/>
            <person name="Chao Y."/>
            <person name="Chu M."/>
            <person name="Cheng C."/>
            <person name="Hour A."/>
            <person name="Lee P."/>
            <person name="Lin S."/>
            <person name="Lin Y."/>
            <person name="Liou J."/>
            <person name="Liu S."/>
            <person name="Hsing Y."/>
            <person name="Raghuvanshi S."/>
            <person name="Mohanty A."/>
            <person name="Bharti A.K."/>
            <person name="Gaur A."/>
            <person name="Gupta V."/>
            <person name="Kumar D."/>
            <person name="Ravi V."/>
            <person name="Vij S."/>
            <person name="Kapur A."/>
            <person name="Khurana P."/>
            <person name="Khurana P."/>
            <person name="Khurana J.P."/>
            <person name="Tyagi A.K."/>
            <person name="Gaikwad K."/>
            <person name="Singh A."/>
            <person name="Dalal V."/>
            <person name="Srivastava S."/>
            <person name="Dixit A."/>
            <person name="Pal A.K."/>
            <person name="Ghazi I.A."/>
            <person name="Yadav M."/>
            <person name="Pandit A."/>
            <person name="Bhargava A."/>
            <person name="Sureshbabu K."/>
            <person name="Batra K."/>
            <person name="Sharma T.R."/>
            <person name="Mohapatra T."/>
            <person name="Singh N.K."/>
            <person name="Messing J."/>
            <person name="Nelson A.B."/>
            <person name="Fuks G."/>
            <person name="Kavchok S."/>
            <person name="Keizer G."/>
            <person name="Linton E."/>
            <person name="Llaca V."/>
            <person name="Song R."/>
            <person name="Tanyolac B."/>
            <person name="Young S."/>
            <person name="Ho-Il K."/>
            <person name="Hahn J.H."/>
            <person name="Sangsakoo G."/>
            <person name="Vanavichit A."/>
            <person name="de Mattos Luiz.A.T."/>
            <person name="Zimmer P.D."/>
            <person name="Malone G."/>
            <person name="Dellagostin O."/>
            <person name="de Oliveira A.C."/>
            <person name="Bevan M."/>
            <person name="Bancroft I."/>
            <person name="Minx P."/>
            <person name="Cordum H."/>
            <person name="Wilson R."/>
            <person name="Cheng Z."/>
            <person name="Jin W."/>
            <person name="Jiang J."/>
            <person name="Leong S.A."/>
            <person name="Iwama H."/>
            <person name="Gojobori T."/>
            <person name="Itoh T."/>
            <person name="Niimura Y."/>
            <person name="Fujii Y."/>
            <person name="Habara T."/>
            <person name="Sakai H."/>
            <person name="Sato Y."/>
            <person name="Wilson G."/>
            <person name="Kumar K."/>
            <person name="McCouch S."/>
            <person name="Juretic N."/>
            <person name="Hoen D."/>
            <person name="Wright S."/>
            <person name="Bruskiewich R."/>
            <person name="Bureau T."/>
            <person name="Miyao A."/>
            <person name="Hirochika H."/>
            <person name="Nishikawa T."/>
            <person name="Kadowaki K."/>
            <person name="Sugiura M."/>
            <person name="Burr B."/>
            <person name="Sasaki T."/>
        </authorList>
    </citation>
    <scope>NUCLEOTIDE SEQUENCE [LARGE SCALE GENOMIC DNA]</scope>
    <source>
        <strain evidence="4">cv. Nipponbare</strain>
    </source>
</reference>
<proteinExistence type="predicted"/>
<reference evidence="4" key="2">
    <citation type="journal article" date="2008" name="Nucleic Acids Res.">
        <title>The rice annotation project database (RAP-DB): 2008 update.</title>
        <authorList>
            <consortium name="The rice annotation project (RAP)"/>
        </authorList>
    </citation>
    <scope>GENOME REANNOTATION</scope>
    <source>
        <strain evidence="4">cv. Nipponbare</strain>
    </source>
</reference>
<dbReference type="InterPro" id="IPR008552">
    <property type="entry name" value="DUF834"/>
</dbReference>
<name>Q5Z5L6_ORYSJ</name>
<protein>
    <recommendedName>
        <fullName evidence="2">DUF834 domain-containing protein</fullName>
    </recommendedName>
</protein>
<evidence type="ECO:0000259" key="2">
    <source>
        <dbReference type="Pfam" id="PF05754"/>
    </source>
</evidence>
<feature type="compositionally biased region" description="Polar residues" evidence="1">
    <location>
        <begin position="281"/>
        <end position="296"/>
    </location>
</feature>
<feature type="region of interest" description="Disordered" evidence="1">
    <location>
        <begin position="274"/>
        <end position="296"/>
    </location>
</feature>